<dbReference type="InterPro" id="IPR052155">
    <property type="entry name" value="Biofilm_reg_signaling"/>
</dbReference>
<dbReference type="RefSeq" id="WP_373971118.1">
    <property type="nucleotide sequence ID" value="NZ_JBHDLJ010000003.1"/>
</dbReference>
<proteinExistence type="predicted"/>
<protein>
    <submittedName>
        <fullName evidence="6">Bifunctional diguanylate cyclase/phosphodiesterase</fullName>
    </submittedName>
</protein>
<accession>A0ABV4UKT3</accession>
<dbReference type="EMBL" id="JBHDLJ010000003">
    <property type="protein sequence ID" value="MFB0833942.1"/>
    <property type="molecule type" value="Genomic_DNA"/>
</dbReference>
<evidence type="ECO:0000259" key="5">
    <source>
        <dbReference type="PROSITE" id="PS50887"/>
    </source>
</evidence>
<dbReference type="PANTHER" id="PTHR44757">
    <property type="entry name" value="DIGUANYLATE CYCLASE DGCP"/>
    <property type="match status" value="1"/>
</dbReference>
<dbReference type="SUPFAM" id="SSF55073">
    <property type="entry name" value="Nucleotide cyclase"/>
    <property type="match status" value="1"/>
</dbReference>
<dbReference type="InterPro" id="IPR029787">
    <property type="entry name" value="Nucleotide_cyclase"/>
</dbReference>
<organism evidence="6 7">
    <name type="scientific">Arthrobacter halodurans</name>
    <dbReference type="NCBI Taxonomy" id="516699"/>
    <lineage>
        <taxon>Bacteria</taxon>
        <taxon>Bacillati</taxon>
        <taxon>Actinomycetota</taxon>
        <taxon>Actinomycetes</taxon>
        <taxon>Micrococcales</taxon>
        <taxon>Micrococcaceae</taxon>
        <taxon>Arthrobacter</taxon>
    </lineage>
</organism>
<keyword evidence="7" id="KW-1185">Reference proteome</keyword>
<keyword evidence="1" id="KW-0812">Transmembrane</keyword>
<evidence type="ECO:0000256" key="1">
    <source>
        <dbReference type="ARBA" id="ARBA00022692"/>
    </source>
</evidence>
<evidence type="ECO:0000259" key="3">
    <source>
        <dbReference type="PROSITE" id="PS50883"/>
    </source>
</evidence>
<dbReference type="Pfam" id="PF00990">
    <property type="entry name" value="GGDEF"/>
    <property type="match status" value="1"/>
</dbReference>
<dbReference type="SMART" id="SM00052">
    <property type="entry name" value="EAL"/>
    <property type="match status" value="1"/>
</dbReference>
<dbReference type="NCBIfam" id="TIGR00254">
    <property type="entry name" value="GGDEF"/>
    <property type="match status" value="1"/>
</dbReference>
<comment type="caution">
    <text evidence="6">The sequence shown here is derived from an EMBL/GenBank/DDBJ whole genome shotgun (WGS) entry which is preliminary data.</text>
</comment>
<dbReference type="PROSITE" id="PS50883">
    <property type="entry name" value="EAL"/>
    <property type="match status" value="1"/>
</dbReference>
<dbReference type="Gene3D" id="3.20.20.450">
    <property type="entry name" value="EAL domain"/>
    <property type="match status" value="1"/>
</dbReference>
<dbReference type="InterPro" id="IPR043128">
    <property type="entry name" value="Rev_trsase/Diguanyl_cyclase"/>
</dbReference>
<dbReference type="InterPro" id="IPR000160">
    <property type="entry name" value="GGDEF_dom"/>
</dbReference>
<name>A0ABV4UKT3_9MICC</name>
<dbReference type="Pfam" id="PF00563">
    <property type="entry name" value="EAL"/>
    <property type="match status" value="1"/>
</dbReference>
<evidence type="ECO:0000256" key="2">
    <source>
        <dbReference type="ARBA" id="ARBA00022989"/>
    </source>
</evidence>
<evidence type="ECO:0000313" key="7">
    <source>
        <dbReference type="Proteomes" id="UP001575652"/>
    </source>
</evidence>
<evidence type="ECO:0000313" key="6">
    <source>
        <dbReference type="EMBL" id="MFB0833942.1"/>
    </source>
</evidence>
<gene>
    <name evidence="6" type="ORF">ACETWP_05010</name>
</gene>
<dbReference type="PROSITE" id="PS50887">
    <property type="entry name" value="GGDEF"/>
    <property type="match status" value="1"/>
</dbReference>
<dbReference type="SMART" id="SM00267">
    <property type="entry name" value="GGDEF"/>
    <property type="match status" value="1"/>
</dbReference>
<dbReference type="InterPro" id="IPR001633">
    <property type="entry name" value="EAL_dom"/>
</dbReference>
<dbReference type="Gene3D" id="3.30.70.270">
    <property type="match status" value="1"/>
</dbReference>
<dbReference type="SUPFAM" id="SSF141868">
    <property type="entry name" value="EAL domain-like"/>
    <property type="match status" value="1"/>
</dbReference>
<keyword evidence="2" id="KW-0472">Membrane</keyword>
<dbReference type="PROSITE" id="PS50885">
    <property type="entry name" value="HAMP"/>
    <property type="match status" value="1"/>
</dbReference>
<feature type="domain" description="GGDEF" evidence="5">
    <location>
        <begin position="115"/>
        <end position="245"/>
    </location>
</feature>
<dbReference type="CDD" id="cd01949">
    <property type="entry name" value="GGDEF"/>
    <property type="match status" value="1"/>
</dbReference>
<feature type="domain" description="HAMP" evidence="4">
    <location>
        <begin position="12"/>
        <end position="61"/>
    </location>
</feature>
<dbReference type="PANTHER" id="PTHR44757:SF2">
    <property type="entry name" value="BIOFILM ARCHITECTURE MAINTENANCE PROTEIN MBAA"/>
    <property type="match status" value="1"/>
</dbReference>
<dbReference type="InterPro" id="IPR035919">
    <property type="entry name" value="EAL_sf"/>
</dbReference>
<sequence length="516" mass="56617">MSDIPVPPEADARIEQIVGAILGIADGRFDTGLEPGPCRDEIDAIMVGINSMASELERTYRDLDERVAERTALLEQARDKMQVLAYSDPLTGLANRTALIREIEHSLDRHRRGERAPVLMLLDLDAFKSINDTHGHAIGDRVLQIVAERLRSGLRDGDVIARLGGDEFAVLLAQGTPRPLELGRRLLQLINTEVDVQSIPVSPGASMGIAEATPGHDADLLLQEADTAMYVAKQQIRDKVQEFEPFMLYERQQRAALLADLRKALGTSEIYPVYQPIVDLATGGWVGAEALVRWRHPERGVVMPLQFLELAEEAGLLPRLTDQVLNAALGDLARWRSAGVVPDSFVVHVNVTPAELHMLNFPDLIRTALRRHGLPPESLGVEITEHNMLSGDSLDRYSLLALDRMGVHTNIDDFGTGYSSISYLNKLPVDGVKLDRSIIDGIPNDTQQLDLVEAVFGLINACGLECIVEGVETAEQSEALVRMGFRHAQGYFYCRPIPAAELEAGLVERFGAGAVS</sequence>
<dbReference type="Proteomes" id="UP001575652">
    <property type="component" value="Unassembled WGS sequence"/>
</dbReference>
<reference evidence="6 7" key="1">
    <citation type="submission" date="2024-09" db="EMBL/GenBank/DDBJ databases">
        <authorList>
            <person name="Salinas-Garcia M.A."/>
            <person name="Prieme A."/>
        </authorList>
    </citation>
    <scope>NUCLEOTIDE SEQUENCE [LARGE SCALE GENOMIC DNA]</scope>
    <source>
        <strain evidence="6 7">DSM 21081</strain>
    </source>
</reference>
<feature type="domain" description="EAL" evidence="3">
    <location>
        <begin position="254"/>
        <end position="510"/>
    </location>
</feature>
<dbReference type="InterPro" id="IPR003660">
    <property type="entry name" value="HAMP_dom"/>
</dbReference>
<evidence type="ECO:0000259" key="4">
    <source>
        <dbReference type="PROSITE" id="PS50885"/>
    </source>
</evidence>
<keyword evidence="2" id="KW-1133">Transmembrane helix</keyword>
<dbReference type="CDD" id="cd01948">
    <property type="entry name" value="EAL"/>
    <property type="match status" value="1"/>
</dbReference>